<dbReference type="AlphaFoldDB" id="A0A328BN85"/>
<protein>
    <submittedName>
        <fullName evidence="4">Glyoxalase</fullName>
    </submittedName>
</protein>
<sequence length="284" mass="30354">MIVGLDHIALVVRDLDAAVDDYARLFGVTPDWIGRGGGVRQAWFQFPNVALDLISPEGESAFADGMRAHLDSVGEGVWALAFASDDLAGDVKLMNRRGIPASEPAPMRTKAEDGSVREWTGSSLDQKATGGTRILLMAQPAQPWPLAKPNAEAPITQLDHVVIVTPNVDRALAVYGAKLGLDLRLDRENPKWNARQLFFRCGDAVVEMGAKIGGPATDDPDRSGGLAWRVAEPHAAQARIAAAGFDVSEVRVGRKPGTHVFTVRDVPGGVPTIMLSAEPQLENA</sequence>
<evidence type="ECO:0000313" key="4">
    <source>
        <dbReference type="EMBL" id="RAK67404.1"/>
    </source>
</evidence>
<feature type="region of interest" description="Disordered" evidence="2">
    <location>
        <begin position="99"/>
        <end position="123"/>
    </location>
</feature>
<evidence type="ECO:0000256" key="1">
    <source>
        <dbReference type="ARBA" id="ARBA00022723"/>
    </source>
</evidence>
<dbReference type="InterPro" id="IPR029068">
    <property type="entry name" value="Glyas_Bleomycin-R_OHBP_Dase"/>
</dbReference>
<dbReference type="SUPFAM" id="SSF54593">
    <property type="entry name" value="Glyoxalase/Bleomycin resistance protein/Dihydroxybiphenyl dioxygenase"/>
    <property type="match status" value="2"/>
</dbReference>
<dbReference type="Gene3D" id="3.10.180.10">
    <property type="entry name" value="2,3-Dihydroxybiphenyl 1,2-Dioxygenase, domain 1"/>
    <property type="match status" value="2"/>
</dbReference>
<dbReference type="PANTHER" id="PTHR43048:SF3">
    <property type="entry name" value="METHYLMALONYL-COA EPIMERASE, MITOCHONDRIAL"/>
    <property type="match status" value="1"/>
</dbReference>
<dbReference type="InterPro" id="IPR037523">
    <property type="entry name" value="VOC_core"/>
</dbReference>
<gene>
    <name evidence="4" type="ORF">DJ019_05635</name>
</gene>
<dbReference type="OrthoDB" id="4373689at2"/>
<keyword evidence="5" id="KW-1185">Reference proteome</keyword>
<evidence type="ECO:0000256" key="2">
    <source>
        <dbReference type="SAM" id="MobiDB-lite"/>
    </source>
</evidence>
<dbReference type="RefSeq" id="WP_111275015.1">
    <property type="nucleotide sequence ID" value="NZ_QFYS01000002.1"/>
</dbReference>
<evidence type="ECO:0000313" key="5">
    <source>
        <dbReference type="Proteomes" id="UP000249524"/>
    </source>
</evidence>
<dbReference type="PANTHER" id="PTHR43048">
    <property type="entry name" value="METHYLMALONYL-COA EPIMERASE"/>
    <property type="match status" value="1"/>
</dbReference>
<dbReference type="EMBL" id="QFYS01000002">
    <property type="protein sequence ID" value="RAK67404.1"/>
    <property type="molecule type" value="Genomic_DNA"/>
</dbReference>
<proteinExistence type="predicted"/>
<dbReference type="GO" id="GO:0046872">
    <property type="term" value="F:metal ion binding"/>
    <property type="evidence" value="ECO:0007669"/>
    <property type="project" value="UniProtKB-KW"/>
</dbReference>
<dbReference type="PROSITE" id="PS51819">
    <property type="entry name" value="VOC"/>
    <property type="match status" value="2"/>
</dbReference>
<feature type="domain" description="VOC" evidence="3">
    <location>
        <begin position="4"/>
        <end position="139"/>
    </location>
</feature>
<dbReference type="Pfam" id="PF13669">
    <property type="entry name" value="Glyoxalase_4"/>
    <property type="match status" value="2"/>
</dbReference>
<organism evidence="4 5">
    <name type="scientific">Phenylobacterium kunshanense</name>
    <dbReference type="NCBI Taxonomy" id="1445034"/>
    <lineage>
        <taxon>Bacteria</taxon>
        <taxon>Pseudomonadati</taxon>
        <taxon>Pseudomonadota</taxon>
        <taxon>Alphaproteobacteria</taxon>
        <taxon>Caulobacterales</taxon>
        <taxon>Caulobacteraceae</taxon>
        <taxon>Phenylobacterium</taxon>
    </lineage>
</organism>
<keyword evidence="1" id="KW-0479">Metal-binding</keyword>
<dbReference type="GO" id="GO:0046491">
    <property type="term" value="P:L-methylmalonyl-CoA metabolic process"/>
    <property type="evidence" value="ECO:0007669"/>
    <property type="project" value="TreeGrafter"/>
</dbReference>
<dbReference type="InterPro" id="IPR051785">
    <property type="entry name" value="MMCE/EMCE_epimerase"/>
</dbReference>
<evidence type="ECO:0000259" key="3">
    <source>
        <dbReference type="PROSITE" id="PS51819"/>
    </source>
</evidence>
<comment type="caution">
    <text evidence="4">The sequence shown here is derived from an EMBL/GenBank/DDBJ whole genome shotgun (WGS) entry which is preliminary data.</text>
</comment>
<feature type="domain" description="VOC" evidence="3">
    <location>
        <begin position="157"/>
        <end position="277"/>
    </location>
</feature>
<name>A0A328BN85_9CAUL</name>
<dbReference type="GO" id="GO:0004493">
    <property type="term" value="F:methylmalonyl-CoA epimerase activity"/>
    <property type="evidence" value="ECO:0007669"/>
    <property type="project" value="TreeGrafter"/>
</dbReference>
<dbReference type="Proteomes" id="UP000249524">
    <property type="component" value="Unassembled WGS sequence"/>
</dbReference>
<accession>A0A328BN85</accession>
<reference evidence="4 5" key="1">
    <citation type="submission" date="2018-05" db="EMBL/GenBank/DDBJ databases">
        <authorList>
            <person name="Lanie J.A."/>
            <person name="Ng W.-L."/>
            <person name="Kazmierczak K.M."/>
            <person name="Andrzejewski T.M."/>
            <person name="Davidsen T.M."/>
            <person name="Wayne K.J."/>
            <person name="Tettelin H."/>
            <person name="Glass J.I."/>
            <person name="Rusch D."/>
            <person name="Podicherti R."/>
            <person name="Tsui H.-C.T."/>
            <person name="Winkler M.E."/>
        </authorList>
    </citation>
    <scope>NUCLEOTIDE SEQUENCE [LARGE SCALE GENOMIC DNA]</scope>
    <source>
        <strain evidence="4 5">BUT-10</strain>
    </source>
</reference>